<reference evidence="1" key="1">
    <citation type="submission" date="2016-03" db="EMBL/GenBank/DDBJ databases">
        <title>Draft genome sequence of Rosellinia necatrix.</title>
        <authorList>
            <person name="Kanematsu S."/>
        </authorList>
    </citation>
    <scope>NUCLEOTIDE SEQUENCE [LARGE SCALE GENOMIC DNA]</scope>
    <source>
        <strain evidence="1">W97</strain>
    </source>
</reference>
<dbReference type="AlphaFoldDB" id="A0A1W2TT24"/>
<protein>
    <submittedName>
        <fullName evidence="1">Putative het domain protein</fullName>
    </submittedName>
</protein>
<evidence type="ECO:0000313" key="1">
    <source>
        <dbReference type="EMBL" id="GAP91721.2"/>
    </source>
</evidence>
<dbReference type="Proteomes" id="UP000054516">
    <property type="component" value="Unassembled WGS sequence"/>
</dbReference>
<name>A0A1W2TT24_ROSNE</name>
<gene>
    <name evidence="1" type="ORF">SAMD00023353_7400180</name>
</gene>
<evidence type="ECO:0000313" key="2">
    <source>
        <dbReference type="Proteomes" id="UP000054516"/>
    </source>
</evidence>
<dbReference type="PANTHER" id="PTHR39596:SF2">
    <property type="entry name" value="HET DOMAIN PROTEIN (AFU_ORTHOLOGUE AFUA_1G17550)-RELATED"/>
    <property type="match status" value="1"/>
</dbReference>
<dbReference type="EMBL" id="DF977519">
    <property type="protein sequence ID" value="GAP91721.2"/>
    <property type="molecule type" value="Genomic_DNA"/>
</dbReference>
<dbReference type="PANTHER" id="PTHR39596">
    <property type="match status" value="1"/>
</dbReference>
<accession>A0A1W2TT24</accession>
<dbReference type="STRING" id="77044.A0A1W2TT24"/>
<organism evidence="1">
    <name type="scientific">Rosellinia necatrix</name>
    <name type="common">White root-rot fungus</name>
    <dbReference type="NCBI Taxonomy" id="77044"/>
    <lineage>
        <taxon>Eukaryota</taxon>
        <taxon>Fungi</taxon>
        <taxon>Dikarya</taxon>
        <taxon>Ascomycota</taxon>
        <taxon>Pezizomycotina</taxon>
        <taxon>Sordariomycetes</taxon>
        <taxon>Xylariomycetidae</taxon>
        <taxon>Xylariales</taxon>
        <taxon>Xylariaceae</taxon>
        <taxon>Rosellinia</taxon>
    </lineage>
</organism>
<dbReference type="OrthoDB" id="2426273at2759"/>
<dbReference type="OMA" id="FRLIACI"/>
<keyword evidence="2" id="KW-1185">Reference proteome</keyword>
<proteinExistence type="predicted"/>
<sequence length="496" mass="54490">MQSLLTFGLLEAVVEQHIPATKLIKDEGGTLVMTRDCISQIIHDFVERVRSMMVNILTLHFSVFEPLGADAPSMVCFIALVSKALVNATMVFPPGLARQGFSWSVIWVPDYRQVITKEMVADGWCPSVVEYLVSTFSVSSLEYVRSQGPAGETGISHGDCSPTACAQYRINEETYAPKHASSCRWLTAPRGVSCEYSKPPLEEVKQLVLENEIPVITVVDGSCDGSARLQIHRASNTPYVAISHVWADGLGSTTEKGLPTCQLRWLSSLVSKIQPGAAFWTDGICIPEADHIRKKAIGMMARTYNEAVAVLVLDSGVQLCSSAQPPDEKVLRVLTSGWMRRLWTLQEAVLSKELHLAFADRTLLLTDLMPPPSDMLLSPHLTNLAGELFRLTKLSKHNSYAIGDVARSLRWRGTGKPADETLAIASLLGADASDLVDLGPERRMMRLLQDIGRFPRNILFLLGSKAASRGISLGDGIVHGCPWRRRRRHDAVHPGT</sequence>